<feature type="region of interest" description="Disordered" evidence="1">
    <location>
        <begin position="155"/>
        <end position="208"/>
    </location>
</feature>
<keyword evidence="4" id="KW-1185">Reference proteome</keyword>
<feature type="region of interest" description="Disordered" evidence="1">
    <location>
        <begin position="78"/>
        <end position="121"/>
    </location>
</feature>
<keyword evidence="2" id="KW-1133">Transmembrane helix</keyword>
<feature type="compositionally biased region" description="Basic and acidic residues" evidence="1">
    <location>
        <begin position="1"/>
        <end position="11"/>
    </location>
</feature>
<evidence type="ECO:0000256" key="2">
    <source>
        <dbReference type="SAM" id="Phobius"/>
    </source>
</evidence>
<sequence>GPLEAEVRDGGKTLPGSEDPESDVEAPNGVNESIFSSTPVSTSLLMTALGVGSGFVLLVILLLLLFFFTFRRRRRCRRTPQERSITRAGSPPEGVVVERRSSQSSSPRCSRPGDSPVLTRGHHTTCLKELPVFSQQVEVESDANPDVIPVRETCLGCRREPPPARPTPQPSPQYRSGERGTPPGRAAPQFSAQYRETPPGGATPPQVFQQCRGCERSAPHYREGTPGATTPQLSRHYREVSPGIPAPQLSHQYREGTPGPPTPQLSHKYREGTPGAATPQLSRNYREVTPGNTAPQSSHRYHQYAQGPTHLPTIRGAVAIPPHYTASNLHLFCVSSYLSTSSSPSLMVETKEGPHLSLMACLYHRSDGELFGKKAKEKIES</sequence>
<feature type="transmembrane region" description="Helical" evidence="2">
    <location>
        <begin position="44"/>
        <end position="68"/>
    </location>
</feature>
<keyword evidence="3" id="KW-0176">Collagen</keyword>
<feature type="region of interest" description="Disordered" evidence="1">
    <location>
        <begin position="240"/>
        <end position="299"/>
    </location>
</feature>
<protein>
    <submittedName>
        <fullName evidence="3">Putative Collagen alpha-2(IV) chain-like 3</fullName>
    </submittedName>
</protein>
<comment type="caution">
    <text evidence="3">The sequence shown here is derived from an EMBL/GenBank/DDBJ whole genome shotgun (WGS) entry which is preliminary data.</text>
</comment>
<dbReference type="Proteomes" id="UP000747542">
    <property type="component" value="Unassembled WGS sequence"/>
</dbReference>
<reference evidence="3" key="1">
    <citation type="journal article" date="2021" name="Sci. Adv.">
        <title>The American lobster genome reveals insights on longevity, neural, and immune adaptations.</title>
        <authorList>
            <person name="Polinski J.M."/>
            <person name="Zimin A.V."/>
            <person name="Clark K.F."/>
            <person name="Kohn A.B."/>
            <person name="Sadowski N."/>
            <person name="Timp W."/>
            <person name="Ptitsyn A."/>
            <person name="Khanna P."/>
            <person name="Romanova D.Y."/>
            <person name="Williams P."/>
            <person name="Greenwood S.J."/>
            <person name="Moroz L.L."/>
            <person name="Walt D.R."/>
            <person name="Bodnar A.G."/>
        </authorList>
    </citation>
    <scope>NUCLEOTIDE SEQUENCE</scope>
    <source>
        <strain evidence="3">GMGI-L3</strain>
    </source>
</reference>
<feature type="non-terminal residue" evidence="3">
    <location>
        <position position="381"/>
    </location>
</feature>
<name>A0A8J5JJU8_HOMAM</name>
<dbReference type="GO" id="GO:0005581">
    <property type="term" value="C:collagen trimer"/>
    <property type="evidence" value="ECO:0007669"/>
    <property type="project" value="UniProtKB-KW"/>
</dbReference>
<organism evidence="3 4">
    <name type="scientific">Homarus americanus</name>
    <name type="common">American lobster</name>
    <dbReference type="NCBI Taxonomy" id="6706"/>
    <lineage>
        <taxon>Eukaryota</taxon>
        <taxon>Metazoa</taxon>
        <taxon>Ecdysozoa</taxon>
        <taxon>Arthropoda</taxon>
        <taxon>Crustacea</taxon>
        <taxon>Multicrustacea</taxon>
        <taxon>Malacostraca</taxon>
        <taxon>Eumalacostraca</taxon>
        <taxon>Eucarida</taxon>
        <taxon>Decapoda</taxon>
        <taxon>Pleocyemata</taxon>
        <taxon>Astacidea</taxon>
        <taxon>Nephropoidea</taxon>
        <taxon>Nephropidae</taxon>
        <taxon>Homarus</taxon>
    </lineage>
</organism>
<evidence type="ECO:0000313" key="4">
    <source>
        <dbReference type="Proteomes" id="UP000747542"/>
    </source>
</evidence>
<keyword evidence="2" id="KW-0472">Membrane</keyword>
<keyword evidence="2" id="KW-0812">Transmembrane</keyword>
<dbReference type="AlphaFoldDB" id="A0A8J5JJU8"/>
<accession>A0A8J5JJU8</accession>
<evidence type="ECO:0000313" key="3">
    <source>
        <dbReference type="EMBL" id="KAG7159872.1"/>
    </source>
</evidence>
<feature type="region of interest" description="Disordered" evidence="1">
    <location>
        <begin position="1"/>
        <end position="31"/>
    </location>
</feature>
<dbReference type="EMBL" id="JAHLQT010031890">
    <property type="protein sequence ID" value="KAG7159872.1"/>
    <property type="molecule type" value="Genomic_DNA"/>
</dbReference>
<gene>
    <name evidence="3" type="primary">Col4a2-L3</name>
    <name evidence="3" type="ORF">Hamer_G022098</name>
</gene>
<proteinExistence type="predicted"/>
<evidence type="ECO:0000256" key="1">
    <source>
        <dbReference type="SAM" id="MobiDB-lite"/>
    </source>
</evidence>